<dbReference type="AlphaFoldDB" id="A0A0F7JUY8"/>
<dbReference type="SUPFAM" id="SSF52172">
    <property type="entry name" value="CheY-like"/>
    <property type="match status" value="1"/>
</dbReference>
<evidence type="ECO:0000256" key="3">
    <source>
        <dbReference type="ARBA" id="ARBA00023015"/>
    </source>
</evidence>
<dbReference type="PROSITE" id="PS00622">
    <property type="entry name" value="HTH_LUXR_1"/>
    <property type="match status" value="1"/>
</dbReference>
<reference evidence="9 10" key="1">
    <citation type="journal article" date="2015" name="Genome Announc.">
        <title>Complete Genome Sequence of Sedimenticola thiotaurini Strain SIP-G1, a Polyphosphate- and Polyhydroxyalkanoate-Accumulating Sulfur-Oxidizing Gammaproteobacterium Isolated from Salt Marsh Sediments.</title>
        <authorList>
            <person name="Flood B.E."/>
            <person name="Jones D.S."/>
            <person name="Bailey J.V."/>
        </authorList>
    </citation>
    <scope>NUCLEOTIDE SEQUENCE [LARGE SCALE GENOMIC DNA]</scope>
    <source>
        <strain evidence="9 10">SIP-G1</strain>
    </source>
</reference>
<feature type="modified residue" description="4-aspartylphosphate" evidence="6">
    <location>
        <position position="56"/>
    </location>
</feature>
<dbReference type="InterPro" id="IPR000792">
    <property type="entry name" value="Tscrpt_reg_LuxR_C"/>
</dbReference>
<dbReference type="SMART" id="SM00448">
    <property type="entry name" value="REC"/>
    <property type="match status" value="1"/>
</dbReference>
<evidence type="ECO:0000259" key="8">
    <source>
        <dbReference type="PROSITE" id="PS50110"/>
    </source>
</evidence>
<evidence type="ECO:0000256" key="6">
    <source>
        <dbReference type="PROSITE-ProRule" id="PRU00169"/>
    </source>
</evidence>
<dbReference type="SMART" id="SM00421">
    <property type="entry name" value="HTH_LUXR"/>
    <property type="match status" value="1"/>
</dbReference>
<dbReference type="Pfam" id="PF00196">
    <property type="entry name" value="GerE"/>
    <property type="match status" value="1"/>
</dbReference>
<evidence type="ECO:0000256" key="4">
    <source>
        <dbReference type="ARBA" id="ARBA00023125"/>
    </source>
</evidence>
<dbReference type="CDD" id="cd06170">
    <property type="entry name" value="LuxR_C_like"/>
    <property type="match status" value="1"/>
</dbReference>
<dbReference type="SUPFAM" id="SSF46894">
    <property type="entry name" value="C-terminal effector domain of the bipartite response regulators"/>
    <property type="match status" value="1"/>
</dbReference>
<keyword evidence="5" id="KW-0804">Transcription</keyword>
<dbReference type="FunFam" id="3.40.50.2300:FF:000018">
    <property type="entry name" value="DNA-binding transcriptional regulator NtrC"/>
    <property type="match status" value="1"/>
</dbReference>
<evidence type="ECO:0000256" key="1">
    <source>
        <dbReference type="ARBA" id="ARBA00022553"/>
    </source>
</evidence>
<dbReference type="GO" id="GO:0003677">
    <property type="term" value="F:DNA binding"/>
    <property type="evidence" value="ECO:0007669"/>
    <property type="project" value="UniProtKB-KW"/>
</dbReference>
<gene>
    <name evidence="9" type="ORF">AAY24_00805</name>
</gene>
<keyword evidence="3" id="KW-0805">Transcription regulation</keyword>
<dbReference type="CDD" id="cd17537">
    <property type="entry name" value="REC_FixJ"/>
    <property type="match status" value="1"/>
</dbReference>
<keyword evidence="10" id="KW-1185">Reference proteome</keyword>
<dbReference type="EMBL" id="CP011412">
    <property type="protein sequence ID" value="AKH19124.1"/>
    <property type="molecule type" value="Genomic_DNA"/>
</dbReference>
<dbReference type="GO" id="GO:0000160">
    <property type="term" value="P:phosphorelay signal transduction system"/>
    <property type="evidence" value="ECO:0007669"/>
    <property type="project" value="UniProtKB-KW"/>
</dbReference>
<dbReference type="Gene3D" id="3.40.50.2300">
    <property type="match status" value="1"/>
</dbReference>
<dbReference type="RefSeq" id="WP_046858063.1">
    <property type="nucleotide sequence ID" value="NZ_CP011412.1"/>
</dbReference>
<dbReference type="PANTHER" id="PTHR44688:SF16">
    <property type="entry name" value="DNA-BINDING TRANSCRIPTIONAL ACTIVATOR DEVR_DOSR"/>
    <property type="match status" value="1"/>
</dbReference>
<feature type="domain" description="Response regulatory" evidence="8">
    <location>
        <begin position="7"/>
        <end position="121"/>
    </location>
</feature>
<dbReference type="KEGG" id="seds:AAY24_00805"/>
<dbReference type="InterPro" id="IPR016032">
    <property type="entry name" value="Sig_transdc_resp-reg_C-effctor"/>
</dbReference>
<dbReference type="InterPro" id="IPR036388">
    <property type="entry name" value="WH-like_DNA-bd_sf"/>
</dbReference>
<evidence type="ECO:0008006" key="11">
    <source>
        <dbReference type="Google" id="ProtNLM"/>
    </source>
</evidence>
<evidence type="ECO:0000259" key="7">
    <source>
        <dbReference type="PROSITE" id="PS50043"/>
    </source>
</evidence>
<protein>
    <recommendedName>
        <fullName evidence="11">Response regulator transcription factor</fullName>
    </recommendedName>
</protein>
<dbReference type="Pfam" id="PF00072">
    <property type="entry name" value="Response_reg"/>
    <property type="match status" value="1"/>
</dbReference>
<evidence type="ECO:0000313" key="9">
    <source>
        <dbReference type="EMBL" id="AKH19124.1"/>
    </source>
</evidence>
<dbReference type="PROSITE" id="PS50043">
    <property type="entry name" value="HTH_LUXR_2"/>
    <property type="match status" value="1"/>
</dbReference>
<feature type="domain" description="HTH luxR-type" evidence="7">
    <location>
        <begin position="137"/>
        <end position="202"/>
    </location>
</feature>
<proteinExistence type="predicted"/>
<evidence type="ECO:0000313" key="10">
    <source>
        <dbReference type="Proteomes" id="UP000034410"/>
    </source>
</evidence>
<dbReference type="InterPro" id="IPR001789">
    <property type="entry name" value="Sig_transdc_resp-reg_receiver"/>
</dbReference>
<dbReference type="GO" id="GO:0006355">
    <property type="term" value="P:regulation of DNA-templated transcription"/>
    <property type="evidence" value="ECO:0007669"/>
    <property type="project" value="InterPro"/>
</dbReference>
<dbReference type="Proteomes" id="UP000034410">
    <property type="component" value="Chromosome"/>
</dbReference>
<keyword evidence="4" id="KW-0238">DNA-binding</keyword>
<organism evidence="9 10">
    <name type="scientific">Sedimenticola thiotaurini</name>
    <dbReference type="NCBI Taxonomy" id="1543721"/>
    <lineage>
        <taxon>Bacteria</taxon>
        <taxon>Pseudomonadati</taxon>
        <taxon>Pseudomonadota</taxon>
        <taxon>Gammaproteobacteria</taxon>
        <taxon>Chromatiales</taxon>
        <taxon>Sedimenticolaceae</taxon>
        <taxon>Sedimenticola</taxon>
    </lineage>
</organism>
<dbReference type="InterPro" id="IPR011006">
    <property type="entry name" value="CheY-like_superfamily"/>
</dbReference>
<dbReference type="PROSITE" id="PS50110">
    <property type="entry name" value="RESPONSE_REGULATORY"/>
    <property type="match status" value="1"/>
</dbReference>
<keyword evidence="1 6" id="KW-0597">Phosphoprotein</keyword>
<keyword evidence="2" id="KW-0902">Two-component regulatory system</keyword>
<name>A0A0F7JUY8_9GAMM</name>
<accession>A0A0F7JUY8</accession>
<sequence>MPNDPELVHIIDDDASIRSSLTWLLEAVDIAARSYDSAEAFLADLEPISVGVLILDVRMPGMSGMQLLEHLVAQESTLQIIILTGHGDVPMAVRAMSHGAFYFVQKPVNGPQLVEKVREAMLKSRAAYSQKIRLDDIKTRFERLTPREREVMGLIVSGCANKVIAAELGVVERTVEVHRHRVMEKMEAASVADLVMMQQTLTPDVAE</sequence>
<dbReference type="Gene3D" id="1.10.10.10">
    <property type="entry name" value="Winged helix-like DNA-binding domain superfamily/Winged helix DNA-binding domain"/>
    <property type="match status" value="1"/>
</dbReference>
<dbReference type="PANTHER" id="PTHR44688">
    <property type="entry name" value="DNA-BINDING TRANSCRIPTIONAL ACTIVATOR DEVR_DOSR"/>
    <property type="match status" value="1"/>
</dbReference>
<dbReference type="PRINTS" id="PR00038">
    <property type="entry name" value="HTHLUXR"/>
</dbReference>
<evidence type="ECO:0000256" key="5">
    <source>
        <dbReference type="ARBA" id="ARBA00023163"/>
    </source>
</evidence>
<evidence type="ECO:0000256" key="2">
    <source>
        <dbReference type="ARBA" id="ARBA00023012"/>
    </source>
</evidence>